<dbReference type="RefSeq" id="WP_288184551.1">
    <property type="nucleotide sequence ID" value="NZ_LT608335.1"/>
</dbReference>
<dbReference type="GO" id="GO:0016491">
    <property type="term" value="F:oxidoreductase activity"/>
    <property type="evidence" value="ECO:0007669"/>
    <property type="project" value="InterPro"/>
</dbReference>
<name>A0A212LVU0_9FIRM</name>
<dbReference type="AlphaFoldDB" id="A0A212LVU0"/>
<dbReference type="InterPro" id="IPR000510">
    <property type="entry name" value="Nase/OxRdtase_comp1"/>
</dbReference>
<evidence type="ECO:0000313" key="2">
    <source>
        <dbReference type="EMBL" id="SCM81539.1"/>
    </source>
</evidence>
<protein>
    <submittedName>
        <fullName evidence="2">Nitrogenase molybdenum-iron protein, alpha and beta subunit</fullName>
    </submittedName>
</protein>
<gene>
    <name evidence="2" type="ORF">KL86SPO_40023</name>
</gene>
<proteinExistence type="predicted"/>
<reference evidence="2" key="1">
    <citation type="submission" date="2016-08" db="EMBL/GenBank/DDBJ databases">
        <authorList>
            <person name="Seilhamer J.J."/>
        </authorList>
    </citation>
    <scope>NUCLEOTIDE SEQUENCE</scope>
    <source>
        <strain evidence="2">86</strain>
    </source>
</reference>
<organism evidence="2">
    <name type="scientific">uncultured Sporomusa sp</name>
    <dbReference type="NCBI Taxonomy" id="307249"/>
    <lineage>
        <taxon>Bacteria</taxon>
        <taxon>Bacillati</taxon>
        <taxon>Bacillota</taxon>
        <taxon>Negativicutes</taxon>
        <taxon>Selenomonadales</taxon>
        <taxon>Sporomusaceae</taxon>
        <taxon>Sporomusa</taxon>
        <taxon>environmental samples</taxon>
    </lineage>
</organism>
<dbReference type="EMBL" id="FMJE01000004">
    <property type="protein sequence ID" value="SCM81539.1"/>
    <property type="molecule type" value="Genomic_DNA"/>
</dbReference>
<dbReference type="PANTHER" id="PTHR42956:SF1">
    <property type="entry name" value="NITROGENASE IRON-MOLYBDENUM COFACTOR BIOSYNTHESIS PROTEIN NIFE"/>
    <property type="match status" value="1"/>
</dbReference>
<dbReference type="InterPro" id="IPR049939">
    <property type="entry name" value="NifE-like"/>
</dbReference>
<feature type="domain" description="Nitrogenase/oxidoreductase component 1" evidence="1">
    <location>
        <begin position="16"/>
        <end position="421"/>
    </location>
</feature>
<sequence length="431" mass="46616">MCNSQWSDARTLVEACALTGVAAFFAGIPDAVLVANGPMWCYFYALRYLERQCPAVSSQFYCTQADNHAVVYGTEECLLETLAIIRQQARPSVVLIENSCSVSLIGDDIAGIARQAGLSCPVVCVDSGGLAGGFAAGYRAAAGAYLEQLPLSRPGAIRPGTVNLLGCTVGYYNADNDVQELKRMLKLAGYEVLACPGAGSNTQVISGMTGASLNIVVHEELGLDLAKQLNEQYGMPYVSLPPPYGLQGSLAWLQSLRHYATGSAGDLRRVWQEISGLERKIQASTLEMQRVWGDMWFEKTLLAAPGSAAVAMAEAVRTEWLDTGRLTVMAYGQIPAYIVPDCIDTLIEAGGDSQVTEQLLAELEGGLLLAGSNEKAILQQKLVPNVVCQNIALPVYDEVILSDRPFMGLQGACYMLERLWNQYITFCQRRK</sequence>
<dbReference type="SUPFAM" id="SSF53807">
    <property type="entry name" value="Helical backbone' metal receptor"/>
    <property type="match status" value="1"/>
</dbReference>
<evidence type="ECO:0000259" key="1">
    <source>
        <dbReference type="Pfam" id="PF00148"/>
    </source>
</evidence>
<dbReference type="Gene3D" id="3.40.50.1980">
    <property type="entry name" value="Nitrogenase molybdenum iron protein domain"/>
    <property type="match status" value="3"/>
</dbReference>
<dbReference type="Pfam" id="PF00148">
    <property type="entry name" value="Oxidored_nitro"/>
    <property type="match status" value="1"/>
</dbReference>
<dbReference type="PANTHER" id="PTHR42956">
    <property type="entry name" value="NITROGENASE IRON-MOLYBDENUM COFACTOR BIOSYNTHESIS PROTEIN NIFE"/>
    <property type="match status" value="1"/>
</dbReference>
<accession>A0A212LVU0</accession>